<name>A0A9P0CZ88_9CUCU</name>
<sequence>MSEDCPFDCPESQLAREQIRENKKKGRRKWKGGRRVVFQLPELIDRISTFNMSGKLEIQWSPISHKFITWGAEMSLYQVQPLTEELPPTAFKVSDTHYAQVLTTNTNHHFVRSIDIYPKCETDLLLAIGLANGRVALTTFGPSEHDATGFPGKELVPRHSRHCNAVQFNPTEHNLIAAGLDKYRSDNSILIWDINKFNSNNEASHSGRMAVNTMAPAVELVKPIAEFAPSEVTYSLAWFYGSSKLLASGMNGKNIKIFDLRDPNKMVNSTSTKGVFNVCTNPNDDTHLASFYDNQICLWDMRNFEKPIVFIPQNKPVVKIEWCPTKYSSLASLQRDSSVINLYDIKQTVVSTDELEPNVMERIVTPGSPHNITSFSWHATDENRLLTIAVSGSIKDYTVFDRITVNWSTTTIVWSHGRKTLSYINDAFVDDISSHIKDRAKKRYGVQEEFAKNAELVKDNLSLANVWNWLQLTVKLAEGGMIRDTEEKHPGVLSVLSNIDPNQNKSDIVTMAWCDLGYPNCQSSIVFYRHEDRDKALRLCSWPLERDSQYLIDFIDHLETAKAYTRAATIAVFNLKLQLAIEILNRAPNDTDYGSTLNVVAMALSGFSDEPNSMWRQNCSICINKLSDPYLKAMFSFLTALDYNYDDVLNEKGIAVDDRVALASLYLPDEKLLDYMKKLAEELCSEGNLDGLLVTGNSDSGLKLLQKYLDNTGDIQSTTVIATRAFHDDLTSEIVKNWIENYRDLLNSWKMFHERADYDIMLAGFSTQKPPQQVYISCNFCGKSISAYLQNMDKSRGGPQLHKTTTTKAKLSSCPNCRKPLPRCCICLQYMGTTTGEPSGSKMTPFELWFTWCQTCRHGGHAGHLSKWFDEHQECPVSGCKCKCMALDALAGQP</sequence>
<dbReference type="AlphaFoldDB" id="A0A9P0CZ88"/>
<dbReference type="GO" id="GO:0005737">
    <property type="term" value="C:cytoplasm"/>
    <property type="evidence" value="ECO:0007669"/>
    <property type="project" value="TreeGrafter"/>
</dbReference>
<dbReference type="PANTHER" id="PTHR16453">
    <property type="entry name" value="WD40 DOMAIN-CONTAINING PROTEIN MIO FAMILY MEMBER"/>
    <property type="match status" value="1"/>
</dbReference>
<dbReference type="SUPFAM" id="SSF50978">
    <property type="entry name" value="WD40 repeat-like"/>
    <property type="match status" value="1"/>
</dbReference>
<organism evidence="6 7">
    <name type="scientific">Psylliodes chrysocephalus</name>
    <dbReference type="NCBI Taxonomy" id="3402493"/>
    <lineage>
        <taxon>Eukaryota</taxon>
        <taxon>Metazoa</taxon>
        <taxon>Ecdysozoa</taxon>
        <taxon>Arthropoda</taxon>
        <taxon>Hexapoda</taxon>
        <taxon>Insecta</taxon>
        <taxon>Pterygota</taxon>
        <taxon>Neoptera</taxon>
        <taxon>Endopterygota</taxon>
        <taxon>Coleoptera</taxon>
        <taxon>Polyphaga</taxon>
        <taxon>Cucujiformia</taxon>
        <taxon>Chrysomeloidea</taxon>
        <taxon>Chrysomelidae</taxon>
        <taxon>Galerucinae</taxon>
        <taxon>Alticini</taxon>
        <taxon>Psylliodes</taxon>
    </lineage>
</organism>
<feature type="domain" description="GATOR2 complex protein MIO zinc-ribbon like" evidence="4">
    <location>
        <begin position="778"/>
        <end position="885"/>
    </location>
</feature>
<proteinExistence type="inferred from homology"/>
<dbReference type="SMART" id="SM00320">
    <property type="entry name" value="WD40"/>
    <property type="match status" value="5"/>
</dbReference>
<dbReference type="Pfam" id="PF17034">
    <property type="entry name" value="zinc_ribbon_16"/>
    <property type="match status" value="1"/>
</dbReference>
<dbReference type="Gene3D" id="2.130.10.10">
    <property type="entry name" value="YVTN repeat-like/Quinoprotein amine dehydrogenase"/>
    <property type="match status" value="1"/>
</dbReference>
<keyword evidence="3" id="KW-0677">Repeat</keyword>
<dbReference type="InterPro" id="IPR001680">
    <property type="entry name" value="WD40_rpt"/>
</dbReference>
<evidence type="ECO:0000256" key="3">
    <source>
        <dbReference type="ARBA" id="ARBA00022737"/>
    </source>
</evidence>
<evidence type="ECO:0000259" key="5">
    <source>
        <dbReference type="Pfam" id="PF21719"/>
    </source>
</evidence>
<dbReference type="OrthoDB" id="341486at2759"/>
<gene>
    <name evidence="6" type="ORF">PSYICH_LOCUS8492</name>
</gene>
<dbReference type="Pfam" id="PF21720">
    <property type="entry name" value="MIOS_WD40"/>
    <property type="match status" value="1"/>
</dbReference>
<evidence type="ECO:0000256" key="2">
    <source>
        <dbReference type="ARBA" id="ARBA00022574"/>
    </source>
</evidence>
<evidence type="ECO:0000313" key="7">
    <source>
        <dbReference type="Proteomes" id="UP001153636"/>
    </source>
</evidence>
<dbReference type="InterPro" id="IPR037593">
    <property type="entry name" value="MIOS/Sea4"/>
</dbReference>
<dbReference type="InterPro" id="IPR049092">
    <property type="entry name" value="MIOS_a-sol"/>
</dbReference>
<dbReference type="PANTHER" id="PTHR16453:SF9">
    <property type="entry name" value="GATOR COMPLEX PROTEIN MIOS"/>
    <property type="match status" value="1"/>
</dbReference>
<feature type="domain" description="MIOS-like alpha-solenoid" evidence="5">
    <location>
        <begin position="436"/>
        <end position="666"/>
    </location>
</feature>
<protein>
    <recommendedName>
        <fullName evidence="8">WD repeat protein mio zinc-ribbon like domain-containing protein</fullName>
    </recommendedName>
</protein>
<dbReference type="Proteomes" id="UP001153636">
    <property type="component" value="Chromosome 3"/>
</dbReference>
<evidence type="ECO:0000313" key="6">
    <source>
        <dbReference type="EMBL" id="CAH1108958.1"/>
    </source>
</evidence>
<evidence type="ECO:0000259" key="4">
    <source>
        <dbReference type="Pfam" id="PF17034"/>
    </source>
</evidence>
<evidence type="ECO:0008006" key="8">
    <source>
        <dbReference type="Google" id="ProtNLM"/>
    </source>
</evidence>
<dbReference type="EMBL" id="OV651815">
    <property type="protein sequence ID" value="CAH1108958.1"/>
    <property type="molecule type" value="Genomic_DNA"/>
</dbReference>
<reference evidence="6" key="1">
    <citation type="submission" date="2022-01" db="EMBL/GenBank/DDBJ databases">
        <authorList>
            <person name="King R."/>
        </authorList>
    </citation>
    <scope>NUCLEOTIDE SEQUENCE</scope>
</reference>
<dbReference type="InterPro" id="IPR036322">
    <property type="entry name" value="WD40_repeat_dom_sf"/>
</dbReference>
<keyword evidence="2" id="KW-0853">WD repeat</keyword>
<dbReference type="GO" id="GO:0034198">
    <property type="term" value="P:cellular response to amino acid starvation"/>
    <property type="evidence" value="ECO:0007669"/>
    <property type="project" value="TreeGrafter"/>
</dbReference>
<dbReference type="InterPro" id="IPR015943">
    <property type="entry name" value="WD40/YVTN_repeat-like_dom_sf"/>
</dbReference>
<dbReference type="CDD" id="cd16691">
    <property type="entry name" value="mRING-H2-C3H3C2_Mio"/>
    <property type="match status" value="1"/>
</dbReference>
<keyword evidence="7" id="KW-1185">Reference proteome</keyword>
<dbReference type="Pfam" id="PF21719">
    <property type="entry name" value="MIOS_a-sol"/>
    <property type="match status" value="1"/>
</dbReference>
<comment type="similarity">
    <text evidence="1">Belongs to the WD repeat mio family.</text>
</comment>
<dbReference type="GO" id="GO:1904263">
    <property type="term" value="P:positive regulation of TORC1 signaling"/>
    <property type="evidence" value="ECO:0007669"/>
    <property type="project" value="TreeGrafter"/>
</dbReference>
<accession>A0A9P0CZ88</accession>
<evidence type="ECO:0000256" key="1">
    <source>
        <dbReference type="ARBA" id="ARBA00009713"/>
    </source>
</evidence>
<dbReference type="InterPro" id="IPR031488">
    <property type="entry name" value="Zn_ribbon_mio"/>
</dbReference>